<accession>A0A1T4YBS6</accession>
<dbReference type="GO" id="GO:0005524">
    <property type="term" value="F:ATP binding"/>
    <property type="evidence" value="ECO:0007669"/>
    <property type="project" value="UniProtKB-KW"/>
</dbReference>
<dbReference type="RefSeq" id="WP_044438881.1">
    <property type="nucleotide sequence ID" value="NZ_FUYG01000007.1"/>
</dbReference>
<keyword evidence="1" id="KW-0547">Nucleotide-binding</keyword>
<gene>
    <name evidence="2" type="ORF">SAMN06295879_2751</name>
    <name evidence="1" type="ORF">TZ00_02140</name>
</gene>
<keyword evidence="1" id="KW-0067">ATP-binding</keyword>
<dbReference type="InterPro" id="IPR021456">
    <property type="entry name" value="DUF3107"/>
</dbReference>
<dbReference type="AlphaFoldDB" id="A0A1T4YBS6"/>
<evidence type="ECO:0000313" key="2">
    <source>
        <dbReference type="EMBL" id="SKA99287.1"/>
    </source>
</evidence>
<reference evidence="4" key="3">
    <citation type="submission" date="2017-02" db="EMBL/GenBank/DDBJ databases">
        <authorList>
            <person name="Varghese N."/>
            <person name="Submissions S."/>
        </authorList>
    </citation>
    <scope>NUCLEOTIDE SEQUENCE [LARGE SCALE GENOMIC DNA]</scope>
    <source>
        <strain evidence="4">VKM Ac-2052</strain>
    </source>
</reference>
<reference evidence="2" key="4">
    <citation type="submission" date="2017-02" db="EMBL/GenBank/DDBJ databases">
        <authorList>
            <person name="Peterson S.W."/>
        </authorList>
    </citation>
    <scope>NUCLEOTIDE SEQUENCE [LARGE SCALE GENOMIC DNA]</scope>
    <source>
        <strain evidence="2">VKM Ac-2052</strain>
    </source>
</reference>
<dbReference type="Proteomes" id="UP000032503">
    <property type="component" value="Unassembled WGS sequence"/>
</dbReference>
<reference evidence="1" key="2">
    <citation type="submission" date="2015-02" db="EMBL/GenBank/DDBJ databases">
        <authorList>
            <person name="Vasilyev I.Y."/>
            <person name="Siniagina M.N."/>
            <person name="Malanin S.Y."/>
            <person name="Boulygina E.A."/>
            <person name="Grygoryeva T.V."/>
            <person name="Yarullina D.R."/>
            <person name="Ilinskaya O.N."/>
        </authorList>
    </citation>
    <scope>NUCLEOTIDE SEQUENCE</scope>
    <source>
        <strain evidence="1">VKM Ac-1804</strain>
    </source>
</reference>
<dbReference type="Proteomes" id="UP000189735">
    <property type="component" value="Unassembled WGS sequence"/>
</dbReference>
<keyword evidence="3" id="KW-1185">Reference proteome</keyword>
<proteinExistence type="predicted"/>
<sequence>MDIRIGIAHSPREISFESSQSPADIEKAVAEVLSGASGHLSLTDVKGTVYLVPATTLSYVEIGAEEARRVGFVL</sequence>
<dbReference type="EMBL" id="JYFC01000001">
    <property type="protein sequence ID" value="KJC65628.1"/>
    <property type="molecule type" value="Genomic_DNA"/>
</dbReference>
<name>A0A1T4YBS6_9MICO</name>
<organism evidence="2 4">
    <name type="scientific">Agreia bicolorata</name>
    <dbReference type="NCBI Taxonomy" id="110935"/>
    <lineage>
        <taxon>Bacteria</taxon>
        <taxon>Bacillati</taxon>
        <taxon>Actinomycetota</taxon>
        <taxon>Actinomycetes</taxon>
        <taxon>Micrococcales</taxon>
        <taxon>Microbacteriaceae</taxon>
        <taxon>Agreia</taxon>
    </lineage>
</organism>
<dbReference type="EMBL" id="FUYG01000007">
    <property type="protein sequence ID" value="SKA99287.1"/>
    <property type="molecule type" value="Genomic_DNA"/>
</dbReference>
<evidence type="ECO:0000313" key="3">
    <source>
        <dbReference type="Proteomes" id="UP000032503"/>
    </source>
</evidence>
<evidence type="ECO:0000313" key="4">
    <source>
        <dbReference type="Proteomes" id="UP000189735"/>
    </source>
</evidence>
<evidence type="ECO:0000313" key="1">
    <source>
        <dbReference type="EMBL" id="KJC65628.1"/>
    </source>
</evidence>
<protein>
    <submittedName>
        <fullName evidence="1">ATP-binding protein</fullName>
    </submittedName>
</protein>
<dbReference type="Pfam" id="PF11305">
    <property type="entry name" value="DUF3107"/>
    <property type="match status" value="1"/>
</dbReference>
<reference evidence="1 3" key="1">
    <citation type="journal article" date="2001" name="Int. J. Syst. Evol. Microbiol.">
        <title>Agreia bicolorata gen. nov., sp. nov., to accommodate actinobacteria isolated from narrow reed grass infected by the nematode Heteroanguina graminophila.</title>
        <authorList>
            <person name="Evtushenko L.I."/>
            <person name="Dorofeeva L.V."/>
            <person name="Dobrovolskaya T.G."/>
            <person name="Streshinskaya G.M."/>
            <person name="Subbotin S.A."/>
            <person name="Tiedje J.M."/>
        </authorList>
    </citation>
    <scope>NUCLEOTIDE SEQUENCE [LARGE SCALE GENOMIC DNA]</scope>
    <source>
        <strain evidence="1 3">VKM Ac-1804</strain>
    </source>
</reference>